<dbReference type="OrthoDB" id="9782828at2"/>
<organism evidence="16 17">
    <name type="scientific">Phycicoccus elongatus Lp2</name>
    <dbReference type="NCBI Taxonomy" id="1193181"/>
    <lineage>
        <taxon>Bacteria</taxon>
        <taxon>Bacillati</taxon>
        <taxon>Actinomycetota</taxon>
        <taxon>Actinomycetes</taxon>
        <taxon>Micrococcales</taxon>
        <taxon>Intrasporangiaceae</taxon>
        <taxon>Phycicoccus</taxon>
    </lineage>
</organism>
<evidence type="ECO:0000256" key="8">
    <source>
        <dbReference type="ARBA" id="ARBA00023154"/>
    </source>
</evidence>
<feature type="site" description="Part of a proton relay during catalysis" evidence="12">
    <location>
        <position position="48"/>
    </location>
</feature>
<dbReference type="Gene3D" id="3.20.20.70">
    <property type="entry name" value="Aldolase class I"/>
    <property type="match status" value="1"/>
</dbReference>
<comment type="pathway">
    <text evidence="2 12">Amino-acid biosynthesis; L-lysine biosynthesis via DAP pathway; (S)-tetrahydrodipicolinate from L-aspartate: step 3/4.</text>
</comment>
<evidence type="ECO:0000256" key="12">
    <source>
        <dbReference type="HAMAP-Rule" id="MF_00418"/>
    </source>
</evidence>
<keyword evidence="6 12" id="KW-0028">Amino-acid biosynthesis</keyword>
<dbReference type="Proteomes" id="UP000013167">
    <property type="component" value="Unassembled WGS sequence"/>
</dbReference>
<accession>N0E4I1</accession>
<dbReference type="PIRSF" id="PIRSF001365">
    <property type="entry name" value="DHDPS"/>
    <property type="match status" value="1"/>
</dbReference>
<dbReference type="GO" id="GO:0005829">
    <property type="term" value="C:cytosol"/>
    <property type="evidence" value="ECO:0007669"/>
    <property type="project" value="TreeGrafter"/>
</dbReference>
<dbReference type="InterPro" id="IPR020624">
    <property type="entry name" value="Schiff_base-form_aldolases_CS"/>
</dbReference>
<dbReference type="CDD" id="cd00950">
    <property type="entry name" value="DHDPS"/>
    <property type="match status" value="1"/>
</dbReference>
<dbReference type="eggNOG" id="COG0329">
    <property type="taxonomic scope" value="Bacteria"/>
</dbReference>
<dbReference type="SMART" id="SM01130">
    <property type="entry name" value="DHDPS"/>
    <property type="match status" value="1"/>
</dbReference>
<protein>
    <recommendedName>
        <fullName evidence="4 12">4-hydroxy-tetrahydrodipicolinate synthase</fullName>
        <shortName evidence="12">HTPA synthase</shortName>
        <ecNumber evidence="4 12">4.3.3.7</ecNumber>
    </recommendedName>
</protein>
<feature type="binding site" evidence="12 15">
    <location>
        <position position="49"/>
    </location>
    <ligand>
        <name>pyruvate</name>
        <dbReference type="ChEBI" id="CHEBI:15361"/>
    </ligand>
</feature>
<dbReference type="EMBL" id="CAIZ01000139">
    <property type="protein sequence ID" value="CCH70781.1"/>
    <property type="molecule type" value="Genomic_DNA"/>
</dbReference>
<comment type="caution">
    <text evidence="16">The sequence shown here is derived from an EMBL/GenBank/DDBJ whole genome shotgun (WGS) entry which is preliminary data.</text>
</comment>
<dbReference type="HAMAP" id="MF_00418">
    <property type="entry name" value="DapA"/>
    <property type="match status" value="1"/>
</dbReference>
<evidence type="ECO:0000313" key="17">
    <source>
        <dbReference type="Proteomes" id="UP000013167"/>
    </source>
</evidence>
<keyword evidence="10 12" id="KW-0704">Schiff base</keyword>
<dbReference type="EC" id="4.3.3.7" evidence="4 12"/>
<dbReference type="SUPFAM" id="SSF51569">
    <property type="entry name" value="Aldolase"/>
    <property type="match status" value="1"/>
</dbReference>
<evidence type="ECO:0000256" key="14">
    <source>
        <dbReference type="PIRSR" id="PIRSR001365-1"/>
    </source>
</evidence>
<dbReference type="GO" id="GO:0008840">
    <property type="term" value="F:4-hydroxy-tetrahydrodipicolinate synthase activity"/>
    <property type="evidence" value="ECO:0007669"/>
    <property type="project" value="UniProtKB-UniRule"/>
</dbReference>
<feature type="binding site" evidence="12 15">
    <location>
        <position position="205"/>
    </location>
    <ligand>
        <name>pyruvate</name>
        <dbReference type="ChEBI" id="CHEBI:15361"/>
    </ligand>
</feature>
<dbReference type="PANTHER" id="PTHR12128:SF66">
    <property type="entry name" value="4-HYDROXY-2-OXOGLUTARATE ALDOLASE, MITOCHONDRIAL"/>
    <property type="match status" value="1"/>
</dbReference>
<name>N0E4I1_9MICO</name>
<feature type="site" description="Part of a proton relay during catalysis" evidence="12">
    <location>
        <position position="111"/>
    </location>
</feature>
<dbReference type="InterPro" id="IPR002220">
    <property type="entry name" value="DapA-like"/>
</dbReference>
<dbReference type="GO" id="GO:0009089">
    <property type="term" value="P:lysine biosynthetic process via diaminopimelate"/>
    <property type="evidence" value="ECO:0007669"/>
    <property type="project" value="UniProtKB-UniRule"/>
</dbReference>
<dbReference type="HOGENOM" id="CLU_049343_7_1_11"/>
<evidence type="ECO:0000256" key="5">
    <source>
        <dbReference type="ARBA" id="ARBA00022490"/>
    </source>
</evidence>
<keyword evidence="8 12" id="KW-0457">Lysine biosynthesis</keyword>
<dbReference type="UniPathway" id="UPA00034">
    <property type="reaction ID" value="UER00017"/>
</dbReference>
<evidence type="ECO:0000256" key="10">
    <source>
        <dbReference type="ARBA" id="ARBA00023270"/>
    </source>
</evidence>
<evidence type="ECO:0000313" key="16">
    <source>
        <dbReference type="EMBL" id="CCH70781.1"/>
    </source>
</evidence>
<comment type="caution">
    <text evidence="12">Was originally thought to be a dihydrodipicolinate synthase (DHDPS), catalyzing the condensation of (S)-aspartate-beta-semialdehyde [(S)-ASA] and pyruvate to dihydrodipicolinate (DHDP). However, it was shown in E.coli that the product of the enzymatic reaction is not dihydrodipicolinate but in fact (4S)-4-hydroxy-2,3,4,5-tetrahydro-(2S)-dipicolinic acid (HTPA), and that the consecutive dehydration reaction leading to DHDP is not spontaneous but catalyzed by DapB.</text>
</comment>
<proteinExistence type="inferred from homology"/>
<keyword evidence="9 12" id="KW-0456">Lyase</keyword>
<feature type="active site" description="Schiff-base intermediate with substrate" evidence="12 14">
    <location>
        <position position="165"/>
    </location>
</feature>
<comment type="subunit">
    <text evidence="12">Homotetramer; dimer of dimers.</text>
</comment>
<evidence type="ECO:0000256" key="6">
    <source>
        <dbReference type="ARBA" id="ARBA00022605"/>
    </source>
</evidence>
<evidence type="ECO:0000256" key="2">
    <source>
        <dbReference type="ARBA" id="ARBA00005120"/>
    </source>
</evidence>
<dbReference type="GO" id="GO:0019877">
    <property type="term" value="P:diaminopimelate biosynthetic process"/>
    <property type="evidence" value="ECO:0007669"/>
    <property type="project" value="UniProtKB-UniRule"/>
</dbReference>
<evidence type="ECO:0000256" key="1">
    <source>
        <dbReference type="ARBA" id="ARBA00003294"/>
    </source>
</evidence>
<dbReference type="PROSITE" id="PS00665">
    <property type="entry name" value="DHDPS_1"/>
    <property type="match status" value="1"/>
</dbReference>
<keyword evidence="17" id="KW-1185">Reference proteome</keyword>
<comment type="subcellular location">
    <subcellularLocation>
        <location evidence="12">Cytoplasm</location>
    </subcellularLocation>
</comment>
<keyword evidence="5 12" id="KW-0963">Cytoplasm</keyword>
<dbReference type="AlphaFoldDB" id="N0E4I1"/>
<comment type="function">
    <text evidence="1 12">Catalyzes the condensation of (S)-aspartate-beta-semialdehyde [(S)-ASA] and pyruvate to 4-hydroxy-tetrahydrodipicolinate (HTPA).</text>
</comment>
<dbReference type="RefSeq" id="WP_010850624.1">
    <property type="nucleotide sequence ID" value="NZ_HF570956.1"/>
</dbReference>
<gene>
    <name evidence="12 16" type="primary">dapA</name>
    <name evidence="16" type="ORF">BN10_680007</name>
</gene>
<dbReference type="PANTHER" id="PTHR12128">
    <property type="entry name" value="DIHYDRODIPICOLINATE SYNTHASE"/>
    <property type="match status" value="1"/>
</dbReference>
<comment type="similarity">
    <text evidence="3 12 13">Belongs to the DapA family.</text>
</comment>
<dbReference type="NCBIfam" id="TIGR00674">
    <property type="entry name" value="dapA"/>
    <property type="match status" value="1"/>
</dbReference>
<evidence type="ECO:0000256" key="15">
    <source>
        <dbReference type="PIRSR" id="PIRSR001365-2"/>
    </source>
</evidence>
<dbReference type="Pfam" id="PF00701">
    <property type="entry name" value="DHDPS"/>
    <property type="match status" value="1"/>
</dbReference>
<sequence length="295" mass="30531">MTDAPFGRLLTAMVTPMTPDGAVDSAGIGRVVEHLLASGHDGIVVNGTTGESSTLTTQESIDVVRQVVDRVDGRAHVVAGAGSNDTAHAVHLATEMAAVGATGLLVVTPYYNRPPQRGLLAHFRAVADATDLPVCLYDIPGRCGIPIETDTLIALAEHPRIVAVKDAKADLFAATKVMAATDLAWYSGDDVLVLPHIAQGAVGLIGVTTHLAGQKYAALIDAALAGRRQEAIALNRELIAVADAVMNTSQGAIMAKAGLVELGVIERATVRLPLVESTPEHLEKLRAGLAASGLA</sequence>
<dbReference type="InterPro" id="IPR005263">
    <property type="entry name" value="DapA"/>
</dbReference>
<evidence type="ECO:0000256" key="11">
    <source>
        <dbReference type="ARBA" id="ARBA00047836"/>
    </source>
</evidence>
<evidence type="ECO:0000256" key="7">
    <source>
        <dbReference type="ARBA" id="ARBA00022915"/>
    </source>
</evidence>
<evidence type="ECO:0000256" key="4">
    <source>
        <dbReference type="ARBA" id="ARBA00012086"/>
    </source>
</evidence>
<reference evidence="16 17" key="1">
    <citation type="journal article" date="2013" name="ISME J.">
        <title>A metabolic model for members of the genus Tetrasphaera involved in enhanced biological phosphorus removal.</title>
        <authorList>
            <person name="Kristiansen R."/>
            <person name="Nguyen H.T.T."/>
            <person name="Saunders A.M."/>
            <person name="Nielsen J.L."/>
            <person name="Wimmer R."/>
            <person name="Le V.Q."/>
            <person name="McIlroy S.J."/>
            <person name="Petrovski S."/>
            <person name="Seviour R.J."/>
            <person name="Calteau A."/>
            <person name="Nielsen K.L."/>
            <person name="Nielsen P.H."/>
        </authorList>
    </citation>
    <scope>NUCLEOTIDE SEQUENCE [LARGE SCALE GENOMIC DNA]</scope>
    <source>
        <strain evidence="16 17">Lp2</strain>
    </source>
</reference>
<dbReference type="InterPro" id="IPR013785">
    <property type="entry name" value="Aldolase_TIM"/>
</dbReference>
<comment type="catalytic activity">
    <reaction evidence="11 12">
        <text>L-aspartate 4-semialdehyde + pyruvate = (2S,4S)-4-hydroxy-2,3,4,5-tetrahydrodipicolinate + H2O + H(+)</text>
        <dbReference type="Rhea" id="RHEA:34171"/>
        <dbReference type="ChEBI" id="CHEBI:15361"/>
        <dbReference type="ChEBI" id="CHEBI:15377"/>
        <dbReference type="ChEBI" id="CHEBI:15378"/>
        <dbReference type="ChEBI" id="CHEBI:67139"/>
        <dbReference type="ChEBI" id="CHEBI:537519"/>
        <dbReference type="EC" id="4.3.3.7"/>
    </reaction>
</comment>
<dbReference type="STRING" id="1193181.BN10_680007"/>
<evidence type="ECO:0000256" key="3">
    <source>
        <dbReference type="ARBA" id="ARBA00007592"/>
    </source>
</evidence>
<feature type="active site" description="Proton donor/acceptor" evidence="12 14">
    <location>
        <position position="137"/>
    </location>
</feature>
<evidence type="ECO:0000256" key="9">
    <source>
        <dbReference type="ARBA" id="ARBA00023239"/>
    </source>
</evidence>
<dbReference type="PRINTS" id="PR00146">
    <property type="entry name" value="DHPICSNTHASE"/>
</dbReference>
<keyword evidence="7 12" id="KW-0220">Diaminopimelate biosynthesis</keyword>
<evidence type="ECO:0000256" key="13">
    <source>
        <dbReference type="PIRNR" id="PIRNR001365"/>
    </source>
</evidence>